<comment type="caution">
    <text evidence="1">The sequence shown here is derived from an EMBL/GenBank/DDBJ whole genome shotgun (WGS) entry which is preliminary data.</text>
</comment>
<keyword evidence="2" id="KW-1185">Reference proteome</keyword>
<evidence type="ECO:0000313" key="2">
    <source>
        <dbReference type="Proteomes" id="UP000245212"/>
    </source>
</evidence>
<dbReference type="EMBL" id="QETA01000001">
    <property type="protein sequence ID" value="PWF25247.1"/>
    <property type="molecule type" value="Genomic_DNA"/>
</dbReference>
<accession>A0A2V1K6U7</accession>
<dbReference type="AlphaFoldDB" id="A0A2V1K6U7"/>
<reference evidence="2" key="1">
    <citation type="submission" date="2018-05" db="EMBL/GenBank/DDBJ databases">
        <authorList>
            <person name="Li Y."/>
        </authorList>
    </citation>
    <scope>NUCLEOTIDE SEQUENCE [LARGE SCALE GENOMIC DNA]</scope>
    <source>
        <strain evidence="2">3d-2-2</strain>
    </source>
</reference>
<dbReference type="InterPro" id="IPR029033">
    <property type="entry name" value="His_PPase_superfam"/>
</dbReference>
<gene>
    <name evidence="1" type="ORF">DD235_03595</name>
</gene>
<dbReference type="Proteomes" id="UP000245212">
    <property type="component" value="Unassembled WGS sequence"/>
</dbReference>
<name>A0A2V1K6U7_9BURK</name>
<dbReference type="Gene3D" id="3.40.50.1240">
    <property type="entry name" value="Phosphoglycerate mutase-like"/>
    <property type="match status" value="1"/>
</dbReference>
<protein>
    <submittedName>
        <fullName evidence="1">Histidine phosphatase family protein</fullName>
    </submittedName>
</protein>
<dbReference type="SUPFAM" id="SSF53254">
    <property type="entry name" value="Phosphoglycerate mutase-like"/>
    <property type="match status" value="1"/>
</dbReference>
<proteinExistence type="predicted"/>
<organism evidence="1 2">
    <name type="scientific">Corticimicrobacter populi</name>
    <dbReference type="NCBI Taxonomy" id="2175229"/>
    <lineage>
        <taxon>Bacteria</taxon>
        <taxon>Pseudomonadati</taxon>
        <taxon>Pseudomonadota</taxon>
        <taxon>Betaproteobacteria</taxon>
        <taxon>Burkholderiales</taxon>
        <taxon>Alcaligenaceae</taxon>
        <taxon>Corticimicrobacter</taxon>
    </lineage>
</organism>
<sequence>MAHREIILMRHGRPDLSSSQKIPAREMQDWMAQYDCAEIVDEQAPDACMTLAASARVIVSSSAPRARSSLQVLGVEPDIVDDVFCEAQLPHTHWHHPRLSPFTWAFIFRMLWLCGFSGAAESVRCAKRRAHTAAQRLQDLSGAGRVFLAGHGVMNRLIARHLEADGWACHARSGRGYWSVMVYRCVPG</sequence>
<evidence type="ECO:0000313" key="1">
    <source>
        <dbReference type="EMBL" id="PWF25247.1"/>
    </source>
</evidence>